<dbReference type="Gene3D" id="3.40.720.10">
    <property type="entry name" value="Alkaline Phosphatase, subunit A"/>
    <property type="match status" value="1"/>
</dbReference>
<feature type="chain" id="PRO_5034355232" description="Alkaline phosphatase" evidence="13">
    <location>
        <begin position="19"/>
        <end position="574"/>
    </location>
</feature>
<evidence type="ECO:0000256" key="3">
    <source>
        <dbReference type="ARBA" id="ARBA00022553"/>
    </source>
</evidence>
<evidence type="ECO:0000256" key="2">
    <source>
        <dbReference type="ARBA" id="ARBA00012647"/>
    </source>
</evidence>
<evidence type="ECO:0000256" key="1">
    <source>
        <dbReference type="ARBA" id="ARBA00005984"/>
    </source>
</evidence>
<evidence type="ECO:0000256" key="11">
    <source>
        <dbReference type="RuleBase" id="RU003947"/>
    </source>
</evidence>
<dbReference type="InterPro" id="IPR001952">
    <property type="entry name" value="Alkaline_phosphatase"/>
</dbReference>
<dbReference type="InterPro" id="IPR018299">
    <property type="entry name" value="Alkaline_phosphatase_AS"/>
</dbReference>
<feature type="binding site" evidence="9">
    <location>
        <position position="99"/>
    </location>
    <ligand>
        <name>Mg(2+)</name>
        <dbReference type="ChEBI" id="CHEBI:18420"/>
    </ligand>
</feature>
<keyword evidence="5 11" id="KW-0378">Hydrolase</keyword>
<comment type="cofactor">
    <cofactor evidence="9">
        <name>Mg(2+)</name>
        <dbReference type="ChEBI" id="CHEBI:18420"/>
    </cofactor>
    <text evidence="9">Binds 1 Mg(2+) ion.</text>
</comment>
<keyword evidence="13" id="KW-0732">Signal</keyword>
<comment type="cofactor">
    <cofactor evidence="9">
        <name>Zn(2+)</name>
        <dbReference type="ChEBI" id="CHEBI:29105"/>
    </cofactor>
    <text evidence="9">Binds 2 Zn(2+) ions.</text>
</comment>
<proteinExistence type="inferred from homology"/>
<feature type="binding site" evidence="9">
    <location>
        <position position="387"/>
    </location>
    <ligand>
        <name>Zn(2+)</name>
        <dbReference type="ChEBI" id="CHEBI:29105"/>
        <label>2</label>
    </ligand>
</feature>
<keyword evidence="6 9" id="KW-0862">Zinc</keyword>
<dbReference type="EC" id="3.1.3.1" evidence="2 11"/>
<dbReference type="PRINTS" id="PR00113">
    <property type="entry name" value="ALKPHPHTASE"/>
</dbReference>
<accession>A0A8H7HM27</accession>
<reference evidence="14" key="1">
    <citation type="submission" date="2020-09" db="EMBL/GenBank/DDBJ databases">
        <title>Comparative genome analyses of four rice-infecting Rhizoctonia solani isolates reveal extensive enrichment of homogalacturonan modification genes.</title>
        <authorList>
            <person name="Lee D.-Y."/>
            <person name="Jeon J."/>
            <person name="Kim K.-T."/>
            <person name="Cheong K."/>
            <person name="Song H."/>
            <person name="Choi G."/>
            <person name="Ko J."/>
            <person name="Opiyo S.O."/>
            <person name="Zuo S."/>
            <person name="Madhav S."/>
            <person name="Lee Y.-H."/>
            <person name="Wang G.-L."/>
        </authorList>
    </citation>
    <scope>NUCLEOTIDE SEQUENCE</scope>
    <source>
        <strain evidence="14">AG1-IA WGL</strain>
    </source>
</reference>
<feature type="binding site" evidence="9">
    <location>
        <position position="345"/>
    </location>
    <ligand>
        <name>Zn(2+)</name>
        <dbReference type="ChEBI" id="CHEBI:29105"/>
        <label>2</label>
    </ligand>
</feature>
<feature type="binding site" evidence="9">
    <location>
        <position position="488"/>
    </location>
    <ligand>
        <name>Zn(2+)</name>
        <dbReference type="ChEBI" id="CHEBI:29105"/>
        <label>2</label>
    </ligand>
</feature>
<dbReference type="InterPro" id="IPR017850">
    <property type="entry name" value="Alkaline_phosphatase_core_sf"/>
</dbReference>
<feature type="region of interest" description="Disordered" evidence="12">
    <location>
        <begin position="59"/>
        <end position="89"/>
    </location>
</feature>
<comment type="caution">
    <text evidence="14">The sequence shown here is derived from an EMBL/GenBank/DDBJ whole genome shotgun (WGS) entry which is preliminary data.</text>
</comment>
<keyword evidence="4 9" id="KW-0479">Metal-binding</keyword>
<evidence type="ECO:0000256" key="13">
    <source>
        <dbReference type="SAM" id="SignalP"/>
    </source>
</evidence>
<dbReference type="CDD" id="cd16012">
    <property type="entry name" value="ALP"/>
    <property type="match status" value="1"/>
</dbReference>
<dbReference type="Pfam" id="PF00245">
    <property type="entry name" value="Alk_phosphatase"/>
    <property type="match status" value="1"/>
</dbReference>
<dbReference type="OrthoDB" id="5818554at2759"/>
<name>A0A8H7HM27_9AGAM</name>
<dbReference type="Gene3D" id="1.10.60.40">
    <property type="match status" value="1"/>
</dbReference>
<dbReference type="EMBL" id="JACYCD010000265">
    <property type="protein sequence ID" value="KAF8698253.1"/>
    <property type="molecule type" value="Genomic_DNA"/>
</dbReference>
<evidence type="ECO:0000256" key="12">
    <source>
        <dbReference type="SAM" id="MobiDB-lite"/>
    </source>
</evidence>
<keyword evidence="3" id="KW-0597">Phosphoprotein</keyword>
<evidence type="ECO:0000256" key="4">
    <source>
        <dbReference type="ARBA" id="ARBA00022723"/>
    </source>
</evidence>
<gene>
    <name evidence="14" type="ORF">RHS03_07671</name>
</gene>
<evidence type="ECO:0000313" key="15">
    <source>
        <dbReference type="Proteomes" id="UP000602905"/>
    </source>
</evidence>
<dbReference type="SMART" id="SM00098">
    <property type="entry name" value="alkPPc"/>
    <property type="match status" value="1"/>
</dbReference>
<keyword evidence="7 9" id="KW-0460">Magnesium</keyword>
<dbReference type="PROSITE" id="PS00123">
    <property type="entry name" value="ALKALINE_PHOSPHATASE"/>
    <property type="match status" value="1"/>
</dbReference>
<dbReference type="PANTHER" id="PTHR11596">
    <property type="entry name" value="ALKALINE PHOSPHATASE"/>
    <property type="match status" value="1"/>
</dbReference>
<protein>
    <recommendedName>
        <fullName evidence="2 11">Alkaline phosphatase</fullName>
        <ecNumber evidence="2 11">3.1.3.1</ecNumber>
    </recommendedName>
</protein>
<feature type="binding site" evidence="9">
    <location>
        <position position="199"/>
    </location>
    <ligand>
        <name>Mg(2+)</name>
        <dbReference type="ChEBI" id="CHEBI:18420"/>
    </ligand>
</feature>
<dbReference type="AlphaFoldDB" id="A0A8H7HM27"/>
<evidence type="ECO:0000256" key="6">
    <source>
        <dbReference type="ARBA" id="ARBA00022833"/>
    </source>
</evidence>
<dbReference type="PANTHER" id="PTHR11596:SF5">
    <property type="entry name" value="ALKALINE PHOSPHATASE"/>
    <property type="match status" value="1"/>
</dbReference>
<dbReference type="Proteomes" id="UP000602905">
    <property type="component" value="Unassembled WGS sequence"/>
</dbReference>
<comment type="catalytic activity">
    <reaction evidence="11">
        <text>a phosphate monoester + H2O = an alcohol + phosphate</text>
        <dbReference type="Rhea" id="RHEA:15017"/>
        <dbReference type="ChEBI" id="CHEBI:15377"/>
        <dbReference type="ChEBI" id="CHEBI:30879"/>
        <dbReference type="ChEBI" id="CHEBI:43474"/>
        <dbReference type="ChEBI" id="CHEBI:67140"/>
        <dbReference type="EC" id="3.1.3.1"/>
    </reaction>
</comment>
<evidence type="ECO:0000256" key="10">
    <source>
        <dbReference type="RuleBase" id="RU003946"/>
    </source>
</evidence>
<dbReference type="GO" id="GO:0004035">
    <property type="term" value="F:alkaline phosphatase activity"/>
    <property type="evidence" value="ECO:0007669"/>
    <property type="project" value="UniProtKB-EC"/>
</dbReference>
<feature type="active site" description="Phosphoserine intermediate" evidence="8">
    <location>
        <position position="148"/>
    </location>
</feature>
<organism evidence="14 15">
    <name type="scientific">Rhizoctonia solani</name>
    <dbReference type="NCBI Taxonomy" id="456999"/>
    <lineage>
        <taxon>Eukaryota</taxon>
        <taxon>Fungi</taxon>
        <taxon>Dikarya</taxon>
        <taxon>Basidiomycota</taxon>
        <taxon>Agaricomycotina</taxon>
        <taxon>Agaricomycetes</taxon>
        <taxon>Cantharellales</taxon>
        <taxon>Ceratobasidiaceae</taxon>
        <taxon>Rhizoctonia</taxon>
    </lineage>
</organism>
<feature type="binding site" evidence="9">
    <location>
        <position position="99"/>
    </location>
    <ligand>
        <name>Zn(2+)</name>
        <dbReference type="ChEBI" id="CHEBI:29105"/>
        <label>2</label>
    </ligand>
</feature>
<comment type="similarity">
    <text evidence="1 10">Belongs to the alkaline phosphatase family.</text>
</comment>
<evidence type="ECO:0000256" key="9">
    <source>
        <dbReference type="PIRSR" id="PIRSR601952-2"/>
    </source>
</evidence>
<feature type="binding site" evidence="9">
    <location>
        <position position="349"/>
    </location>
    <ligand>
        <name>Zn(2+)</name>
        <dbReference type="ChEBI" id="CHEBI:29105"/>
        <label>1</label>
    </ligand>
</feature>
<evidence type="ECO:0000313" key="14">
    <source>
        <dbReference type="EMBL" id="KAF8698253.1"/>
    </source>
</evidence>
<dbReference type="GO" id="GO:0000329">
    <property type="term" value="C:fungal-type vacuole membrane"/>
    <property type="evidence" value="ECO:0007669"/>
    <property type="project" value="TreeGrafter"/>
</dbReference>
<sequence length="574" mass="62055">MWSAYLLSSTVLVGSACAQHYPVARQASTTSSSVAPPTSTCPNVPPLQTSWQYVAPPRNAKLDFGPPNVPQGKASNGQPKPGGPKGPKKIKNFILTIPDGFGPASEVFARDFVQWNNSATGWNRQLGSDTIQIGSIRTRSSDSYVTDSAASATAYSCAIKTYNGAIGIDEDGNPCGTVLEAAKRAGLKTGLVVTSRITHATPASFASHIYDRDQEDIIAEQLIGDQPLGPVVDLMLGGGLAFFWPNTTTGSSRKDSRDLIAEAKKAGYNAFTNRAGFDALGGGKSAKLPYLGLFTPGHMSYEVDRDPKVEPSLLDMTKTALETLKRATKDSKKGYFIMVEASRIDHAGHSNDLIGHLHEIIMYNEVVDYLKKWVDSNDDTVLIGTADHECAGLTVGGIVTTGEYQYNPVPLAGASHSSSYLASQWAKYNGSDPDGYLQDLFKQYGINDANSTEIAVAMAHKSSASFNDIHFGQSLTRRAMVKWATLGHTAVDVNLIGYGPNSERMAGNRDNTEVGQFITDQLELDLPTITKQLNDKKNENWLVNKVGRDKVEVSVTIVLTSEVHIAEHWFAEWS</sequence>
<feature type="non-terminal residue" evidence="14">
    <location>
        <position position="1"/>
    </location>
</feature>
<feature type="signal peptide" evidence="13">
    <location>
        <begin position="1"/>
        <end position="18"/>
    </location>
</feature>
<dbReference type="GO" id="GO:0046872">
    <property type="term" value="F:metal ion binding"/>
    <property type="evidence" value="ECO:0007669"/>
    <property type="project" value="UniProtKB-KW"/>
</dbReference>
<feature type="binding site" evidence="9">
    <location>
        <position position="388"/>
    </location>
    <ligand>
        <name>Zn(2+)</name>
        <dbReference type="ChEBI" id="CHEBI:29105"/>
        <label>2</label>
    </ligand>
</feature>
<feature type="binding site" evidence="9">
    <location>
        <position position="340"/>
    </location>
    <ligand>
        <name>Mg(2+)</name>
        <dbReference type="ChEBI" id="CHEBI:18420"/>
    </ligand>
</feature>
<evidence type="ECO:0000256" key="7">
    <source>
        <dbReference type="ARBA" id="ARBA00022842"/>
    </source>
</evidence>
<feature type="binding site" evidence="9">
    <location>
        <position position="201"/>
    </location>
    <ligand>
        <name>Mg(2+)</name>
        <dbReference type="ChEBI" id="CHEBI:18420"/>
    </ligand>
</feature>
<evidence type="ECO:0000256" key="8">
    <source>
        <dbReference type="PIRSR" id="PIRSR601952-1"/>
    </source>
</evidence>
<dbReference type="SUPFAM" id="SSF53649">
    <property type="entry name" value="Alkaline phosphatase-like"/>
    <property type="match status" value="1"/>
</dbReference>
<evidence type="ECO:0000256" key="5">
    <source>
        <dbReference type="ARBA" id="ARBA00022801"/>
    </source>
</evidence>